<sequence length="571" mass="64194">MDSQNGWMTQKEVDRVSGNIFEHPTLDLRSIFEDFRLSGFYPTTDIPSHIEGFLKECQNDIDLLDTKIKSMISTIAQLSRELSEASARMVQKVSQVRLCQYLLSSPGCLPQDILEQIFLACLATNMNQLSPHPNRAPLQLAAVCHRWRTIALSMPLLWNGLYISTADHAKLAKTWASRCYMPSLSLKLNKNTTLSSSELQTVLDALQGRSLSPRRIELMGLGGTLGKTMEKFVLERDHPDLEEVVLRDSKTSLSSLPPASSASLRRIYTHMPPESWHHSPPPSQLTVLWLTTEIQYSALVVFLTYCPNLESLYVKLSEEGFQFDPELQVSTEGTMRRLSYIALRDSYDEGEPPEGLLRGFTFPSLQVVEFSQSKQNSTLWPGFVHSLTSVHRLTLQVPSLVPFVRLSDHATSLRELSISIKSNYMADALTCLASIVLPSLEILYLDLTLFVELTEWLAFEPELTALCFAWTTLEQGRCSLVELVIQHRYNATLATTSRDDCQDALKVKQMSESACPSLKVRIVSVPTIPLLGRSPMSFMMCPLPFNAVATHEVLEDDGSWREIGQPVHRVT</sequence>
<proteinExistence type="predicted"/>
<keyword evidence="2" id="KW-1185">Reference proteome</keyword>
<organism evidence="1 2">
    <name type="scientific">Pluteus cervinus</name>
    <dbReference type="NCBI Taxonomy" id="181527"/>
    <lineage>
        <taxon>Eukaryota</taxon>
        <taxon>Fungi</taxon>
        <taxon>Dikarya</taxon>
        <taxon>Basidiomycota</taxon>
        <taxon>Agaricomycotina</taxon>
        <taxon>Agaricomycetes</taxon>
        <taxon>Agaricomycetidae</taxon>
        <taxon>Agaricales</taxon>
        <taxon>Pluteineae</taxon>
        <taxon>Pluteaceae</taxon>
        <taxon>Pluteus</taxon>
    </lineage>
</organism>
<evidence type="ECO:0000313" key="2">
    <source>
        <dbReference type="Proteomes" id="UP000308600"/>
    </source>
</evidence>
<evidence type="ECO:0000313" key="1">
    <source>
        <dbReference type="EMBL" id="TFK70901.1"/>
    </source>
</evidence>
<gene>
    <name evidence="1" type="ORF">BDN72DRAFT_838430</name>
</gene>
<dbReference type="EMBL" id="ML208306">
    <property type="protein sequence ID" value="TFK70901.1"/>
    <property type="molecule type" value="Genomic_DNA"/>
</dbReference>
<reference evidence="1 2" key="1">
    <citation type="journal article" date="2019" name="Nat. Ecol. Evol.">
        <title>Megaphylogeny resolves global patterns of mushroom evolution.</title>
        <authorList>
            <person name="Varga T."/>
            <person name="Krizsan K."/>
            <person name="Foldi C."/>
            <person name="Dima B."/>
            <person name="Sanchez-Garcia M."/>
            <person name="Sanchez-Ramirez S."/>
            <person name="Szollosi G.J."/>
            <person name="Szarkandi J.G."/>
            <person name="Papp V."/>
            <person name="Albert L."/>
            <person name="Andreopoulos W."/>
            <person name="Angelini C."/>
            <person name="Antonin V."/>
            <person name="Barry K.W."/>
            <person name="Bougher N.L."/>
            <person name="Buchanan P."/>
            <person name="Buyck B."/>
            <person name="Bense V."/>
            <person name="Catcheside P."/>
            <person name="Chovatia M."/>
            <person name="Cooper J."/>
            <person name="Damon W."/>
            <person name="Desjardin D."/>
            <person name="Finy P."/>
            <person name="Geml J."/>
            <person name="Haridas S."/>
            <person name="Hughes K."/>
            <person name="Justo A."/>
            <person name="Karasinski D."/>
            <person name="Kautmanova I."/>
            <person name="Kiss B."/>
            <person name="Kocsube S."/>
            <person name="Kotiranta H."/>
            <person name="LaButti K.M."/>
            <person name="Lechner B.E."/>
            <person name="Liimatainen K."/>
            <person name="Lipzen A."/>
            <person name="Lukacs Z."/>
            <person name="Mihaltcheva S."/>
            <person name="Morgado L.N."/>
            <person name="Niskanen T."/>
            <person name="Noordeloos M.E."/>
            <person name="Ohm R.A."/>
            <person name="Ortiz-Santana B."/>
            <person name="Ovrebo C."/>
            <person name="Racz N."/>
            <person name="Riley R."/>
            <person name="Savchenko A."/>
            <person name="Shiryaev A."/>
            <person name="Soop K."/>
            <person name="Spirin V."/>
            <person name="Szebenyi C."/>
            <person name="Tomsovsky M."/>
            <person name="Tulloss R.E."/>
            <person name="Uehling J."/>
            <person name="Grigoriev I.V."/>
            <person name="Vagvolgyi C."/>
            <person name="Papp T."/>
            <person name="Martin F.M."/>
            <person name="Miettinen O."/>
            <person name="Hibbett D.S."/>
            <person name="Nagy L.G."/>
        </authorList>
    </citation>
    <scope>NUCLEOTIDE SEQUENCE [LARGE SCALE GENOMIC DNA]</scope>
    <source>
        <strain evidence="1 2">NL-1719</strain>
    </source>
</reference>
<accession>A0ACD3AZ64</accession>
<name>A0ACD3AZ64_9AGAR</name>
<dbReference type="Proteomes" id="UP000308600">
    <property type="component" value="Unassembled WGS sequence"/>
</dbReference>
<protein>
    <submittedName>
        <fullName evidence="1">Uncharacterized protein</fullName>
    </submittedName>
</protein>